<dbReference type="Pfam" id="PF01715">
    <property type="entry name" value="IPPT"/>
    <property type="match status" value="1"/>
</dbReference>
<dbReference type="GO" id="GO:0006400">
    <property type="term" value="P:tRNA modification"/>
    <property type="evidence" value="ECO:0007669"/>
    <property type="project" value="TreeGrafter"/>
</dbReference>
<comment type="subunit">
    <text evidence="10">Monomer.</text>
</comment>
<feature type="binding site" evidence="10">
    <location>
        <begin position="11"/>
        <end position="18"/>
    </location>
    <ligand>
        <name>ATP</name>
        <dbReference type="ChEBI" id="CHEBI:30616"/>
    </ligand>
</feature>
<protein>
    <recommendedName>
        <fullName evidence="10">tRNA dimethylallyltransferase</fullName>
        <ecNumber evidence="10">2.5.1.75</ecNumber>
    </recommendedName>
    <alternativeName>
        <fullName evidence="10">Dimethylallyl diphosphate:tRNA dimethylallyltransferase</fullName>
        <shortName evidence="10">DMAPP:tRNA dimethylallyltransferase</shortName>
        <shortName evidence="10">DMATase</shortName>
    </alternativeName>
    <alternativeName>
        <fullName evidence="10">Isopentenyl-diphosphate:tRNA isopentenyltransferase</fullName>
        <shortName evidence="10">IPP transferase</shortName>
        <shortName evidence="10">IPPT</shortName>
        <shortName evidence="10">IPTase</shortName>
    </alternativeName>
</protein>
<dbReference type="GO" id="GO:0052381">
    <property type="term" value="F:tRNA dimethylallyltransferase activity"/>
    <property type="evidence" value="ECO:0007669"/>
    <property type="project" value="UniProtKB-UniRule"/>
</dbReference>
<comment type="caution">
    <text evidence="10">Lacks conserved residue(s) required for the propagation of feature annotation.</text>
</comment>
<keyword evidence="6 10" id="KW-0547">Nucleotide-binding</keyword>
<dbReference type="FunFam" id="1.10.20.140:FF:000001">
    <property type="entry name" value="tRNA dimethylallyltransferase"/>
    <property type="match status" value="1"/>
</dbReference>
<feature type="binding site" evidence="10">
    <location>
        <begin position="13"/>
        <end position="18"/>
    </location>
    <ligand>
        <name>substrate</name>
    </ligand>
</feature>
<evidence type="ECO:0000256" key="2">
    <source>
        <dbReference type="ARBA" id="ARBA00003213"/>
    </source>
</evidence>
<dbReference type="KEGG" id="dlu:A6035_08585"/>
<comment type="cofactor">
    <cofactor evidence="1 10">
        <name>Mg(2+)</name>
        <dbReference type="ChEBI" id="CHEBI:18420"/>
    </cofactor>
</comment>
<dbReference type="InterPro" id="IPR039657">
    <property type="entry name" value="Dimethylallyltransferase"/>
</dbReference>
<evidence type="ECO:0000256" key="6">
    <source>
        <dbReference type="ARBA" id="ARBA00022741"/>
    </source>
</evidence>
<organism evidence="14 15">
    <name type="scientific">Dietzia lutea</name>
    <dbReference type="NCBI Taxonomy" id="546160"/>
    <lineage>
        <taxon>Bacteria</taxon>
        <taxon>Bacillati</taxon>
        <taxon>Actinomycetota</taxon>
        <taxon>Actinomycetes</taxon>
        <taxon>Mycobacteriales</taxon>
        <taxon>Dietziaceae</taxon>
        <taxon>Dietzia</taxon>
    </lineage>
</organism>
<evidence type="ECO:0000256" key="5">
    <source>
        <dbReference type="ARBA" id="ARBA00022694"/>
    </source>
</evidence>
<dbReference type="Gene3D" id="1.10.20.140">
    <property type="match status" value="1"/>
</dbReference>
<evidence type="ECO:0000256" key="7">
    <source>
        <dbReference type="ARBA" id="ARBA00022840"/>
    </source>
</evidence>
<reference evidence="14 15" key="1">
    <citation type="submission" date="2016-04" db="EMBL/GenBank/DDBJ databases">
        <title>Complete genome sequence of Dietzia lutea YIM 80766T, a strain isolated from desert soil in Egypt.</title>
        <authorList>
            <person name="Zhao J."/>
            <person name="Hu B."/>
            <person name="Geng S."/>
            <person name="Nie Y."/>
            <person name="Tang Y."/>
        </authorList>
    </citation>
    <scope>NUCLEOTIDE SEQUENCE [LARGE SCALE GENOMIC DNA]</scope>
    <source>
        <strain evidence="14 15">YIM 80766</strain>
    </source>
</reference>
<dbReference type="RefSeq" id="WP_108847462.1">
    <property type="nucleotide sequence ID" value="NZ_CP015449.1"/>
</dbReference>
<dbReference type="HAMAP" id="MF_00185">
    <property type="entry name" value="IPP_trans"/>
    <property type="match status" value="1"/>
</dbReference>
<dbReference type="InterPro" id="IPR027417">
    <property type="entry name" value="P-loop_NTPase"/>
</dbReference>
<feature type="site" description="Interaction with substrate tRNA" evidence="10">
    <location>
        <position position="123"/>
    </location>
</feature>
<evidence type="ECO:0000256" key="8">
    <source>
        <dbReference type="ARBA" id="ARBA00022842"/>
    </source>
</evidence>
<gene>
    <name evidence="10" type="primary">miaA</name>
    <name evidence="14" type="ORF">A6035_08585</name>
</gene>
<dbReference type="EC" id="2.5.1.75" evidence="10"/>
<comment type="similarity">
    <text evidence="3 10 13">Belongs to the IPP transferase family.</text>
</comment>
<keyword evidence="5 10" id="KW-0819">tRNA processing</keyword>
<evidence type="ECO:0000256" key="4">
    <source>
        <dbReference type="ARBA" id="ARBA00022679"/>
    </source>
</evidence>
<comment type="function">
    <text evidence="2 10 12">Catalyzes the transfer of a dimethylallyl group onto the adenine at position 37 in tRNAs that read codons beginning with uridine, leading to the formation of N6-(dimethylallyl)adenosine (i(6)A).</text>
</comment>
<evidence type="ECO:0000256" key="10">
    <source>
        <dbReference type="HAMAP-Rule" id="MF_00185"/>
    </source>
</evidence>
<evidence type="ECO:0000256" key="3">
    <source>
        <dbReference type="ARBA" id="ARBA00005842"/>
    </source>
</evidence>
<dbReference type="EMBL" id="CP015449">
    <property type="protein sequence ID" value="AWH92215.1"/>
    <property type="molecule type" value="Genomic_DNA"/>
</dbReference>
<name>A0A2S1R7H8_9ACTN</name>
<sequence length="317" mass="35114">MTGPAPVAVIGPTGTGKSELALGLAERLGGEIVNCDAMQQYRGMDIGTAKLRPEERRGIPHHRLDVLDVTDTASVADFRAEAEREIGGIRDRGHVPILCGGSMMYIQALVDGWSIPDTDPEVRARYERRLEEIGVRALHAELARVDPEAARTILPTDPRRTVRALEVVELTGRPFSASRPAIGEPRFGTRLIGLRCALPELDDRLAARTSTMFADGLVEEVRGLVGVGLLEGVTARRAIGYAQVLDEMDDALRIDDEGLSRAEERTVIGTRRYVRRQRSWFGRDHRIRWIDTDTRDRADDAPRPLDEALRILGEGTR</sequence>
<dbReference type="NCBIfam" id="TIGR00174">
    <property type="entry name" value="miaA"/>
    <property type="match status" value="1"/>
</dbReference>
<evidence type="ECO:0000256" key="11">
    <source>
        <dbReference type="RuleBase" id="RU003783"/>
    </source>
</evidence>
<evidence type="ECO:0000256" key="1">
    <source>
        <dbReference type="ARBA" id="ARBA00001946"/>
    </source>
</evidence>
<dbReference type="InterPro" id="IPR018022">
    <property type="entry name" value="IPT"/>
</dbReference>
<keyword evidence="4 10" id="KW-0808">Transferase</keyword>
<comment type="catalytic activity">
    <reaction evidence="9 10 11">
        <text>adenosine(37) in tRNA + dimethylallyl diphosphate = N(6)-dimethylallyladenosine(37) in tRNA + diphosphate</text>
        <dbReference type="Rhea" id="RHEA:26482"/>
        <dbReference type="Rhea" id="RHEA-COMP:10162"/>
        <dbReference type="Rhea" id="RHEA-COMP:10375"/>
        <dbReference type="ChEBI" id="CHEBI:33019"/>
        <dbReference type="ChEBI" id="CHEBI:57623"/>
        <dbReference type="ChEBI" id="CHEBI:74411"/>
        <dbReference type="ChEBI" id="CHEBI:74415"/>
        <dbReference type="EC" id="2.5.1.75"/>
    </reaction>
</comment>
<evidence type="ECO:0000313" key="14">
    <source>
        <dbReference type="EMBL" id="AWH92215.1"/>
    </source>
</evidence>
<dbReference type="SUPFAM" id="SSF52540">
    <property type="entry name" value="P-loop containing nucleoside triphosphate hydrolases"/>
    <property type="match status" value="1"/>
</dbReference>
<dbReference type="Proteomes" id="UP000244928">
    <property type="component" value="Chromosome"/>
</dbReference>
<evidence type="ECO:0000313" key="15">
    <source>
        <dbReference type="Proteomes" id="UP000244928"/>
    </source>
</evidence>
<dbReference type="Gene3D" id="3.40.50.300">
    <property type="entry name" value="P-loop containing nucleotide triphosphate hydrolases"/>
    <property type="match status" value="1"/>
</dbReference>
<dbReference type="GO" id="GO:0005524">
    <property type="term" value="F:ATP binding"/>
    <property type="evidence" value="ECO:0007669"/>
    <property type="project" value="UniProtKB-UniRule"/>
</dbReference>
<keyword evidence="15" id="KW-1185">Reference proteome</keyword>
<feature type="site" description="Interaction with substrate tRNA" evidence="10">
    <location>
        <position position="102"/>
    </location>
</feature>
<keyword evidence="8 10" id="KW-0460">Magnesium</keyword>
<evidence type="ECO:0000256" key="13">
    <source>
        <dbReference type="RuleBase" id="RU003785"/>
    </source>
</evidence>
<keyword evidence="7 10" id="KW-0067">ATP-binding</keyword>
<evidence type="ECO:0000256" key="12">
    <source>
        <dbReference type="RuleBase" id="RU003784"/>
    </source>
</evidence>
<dbReference type="AlphaFoldDB" id="A0A2S1R7H8"/>
<accession>A0A2S1R7H8</accession>
<proteinExistence type="inferred from homology"/>
<dbReference type="PANTHER" id="PTHR11088:SF60">
    <property type="entry name" value="TRNA DIMETHYLALLYLTRANSFERASE"/>
    <property type="match status" value="1"/>
</dbReference>
<evidence type="ECO:0000256" key="9">
    <source>
        <dbReference type="ARBA" id="ARBA00049563"/>
    </source>
</evidence>
<dbReference type="PANTHER" id="PTHR11088">
    <property type="entry name" value="TRNA DIMETHYLALLYLTRANSFERASE"/>
    <property type="match status" value="1"/>
</dbReference>